<organism evidence="1">
    <name type="scientific">Timema bartmani</name>
    <dbReference type="NCBI Taxonomy" id="61472"/>
    <lineage>
        <taxon>Eukaryota</taxon>
        <taxon>Metazoa</taxon>
        <taxon>Ecdysozoa</taxon>
        <taxon>Arthropoda</taxon>
        <taxon>Hexapoda</taxon>
        <taxon>Insecta</taxon>
        <taxon>Pterygota</taxon>
        <taxon>Neoptera</taxon>
        <taxon>Polyneoptera</taxon>
        <taxon>Phasmatodea</taxon>
        <taxon>Timematodea</taxon>
        <taxon>Timematoidea</taxon>
        <taxon>Timematidae</taxon>
        <taxon>Timema</taxon>
    </lineage>
</organism>
<sequence>MSGVKPRHFCVTGFRYQVRHCVWTLTFLTTSPRLEIKHLDLSEQQRGIEPTCQESGTLTMRPPPGHGNLNNRICMLSRPRLDHAVILSSAVYRINLQAAIGFFLSELFVSSSAGVNSKLVTTRWAFLPRVRCICFHNHGLHKLSDVTL</sequence>
<accession>A0A7R9HWN0</accession>
<reference evidence="1" key="1">
    <citation type="submission" date="2020-11" db="EMBL/GenBank/DDBJ databases">
        <authorList>
            <person name="Tran Van P."/>
        </authorList>
    </citation>
    <scope>NUCLEOTIDE SEQUENCE</scope>
</reference>
<proteinExistence type="predicted"/>
<evidence type="ECO:0000313" key="1">
    <source>
        <dbReference type="EMBL" id="CAD7438334.1"/>
    </source>
</evidence>
<dbReference type="AlphaFoldDB" id="A0A7R9HWN0"/>
<protein>
    <submittedName>
        <fullName evidence="1">Uncharacterized protein</fullName>
    </submittedName>
</protein>
<dbReference type="EMBL" id="OD564440">
    <property type="protein sequence ID" value="CAD7438334.1"/>
    <property type="molecule type" value="Genomic_DNA"/>
</dbReference>
<name>A0A7R9HWN0_9NEOP</name>
<gene>
    <name evidence="1" type="ORF">TBIB3V08_LOCUS927</name>
</gene>